<protein>
    <submittedName>
        <fullName evidence="3">Polysaccharide deacetylase</fullName>
    </submittedName>
</protein>
<proteinExistence type="predicted"/>
<dbReference type="GO" id="GO:0016810">
    <property type="term" value="F:hydrolase activity, acting on carbon-nitrogen (but not peptide) bonds"/>
    <property type="evidence" value="ECO:0007669"/>
    <property type="project" value="InterPro"/>
</dbReference>
<accession>A0A132EHC8</accession>
<dbReference type="Gene3D" id="3.20.20.370">
    <property type="entry name" value="Glycoside hydrolase/deacetylase"/>
    <property type="match status" value="1"/>
</dbReference>
<comment type="caution">
    <text evidence="3">The sequence shown here is derived from an EMBL/GenBank/DDBJ whole genome shotgun (WGS) entry which is preliminary data.</text>
</comment>
<evidence type="ECO:0000313" key="4">
    <source>
        <dbReference type="Proteomes" id="UP000062912"/>
    </source>
</evidence>
<evidence type="ECO:0000259" key="2">
    <source>
        <dbReference type="PROSITE" id="PS51677"/>
    </source>
</evidence>
<dbReference type="InterPro" id="IPR051398">
    <property type="entry name" value="Polysacch_Deacetylase"/>
</dbReference>
<keyword evidence="1" id="KW-0732">Signal</keyword>
<evidence type="ECO:0000313" key="3">
    <source>
        <dbReference type="EMBL" id="KWF30238.1"/>
    </source>
</evidence>
<dbReference type="OrthoDB" id="9814639at2"/>
<dbReference type="PROSITE" id="PS51677">
    <property type="entry name" value="NODB"/>
    <property type="match status" value="1"/>
</dbReference>
<name>A0A132EHC8_9BURK</name>
<dbReference type="PANTHER" id="PTHR34216">
    <property type="match status" value="1"/>
</dbReference>
<dbReference type="PANTHER" id="PTHR34216:SF7">
    <property type="entry name" value="POLY-BETA-1,6-N-ACETYL-D-GLUCOSAMINE N-DEACETYLASE"/>
    <property type="match status" value="1"/>
</dbReference>
<feature type="domain" description="NodB homology" evidence="2">
    <location>
        <begin position="78"/>
        <end position="248"/>
    </location>
</feature>
<dbReference type="Proteomes" id="UP000062912">
    <property type="component" value="Unassembled WGS sequence"/>
</dbReference>
<gene>
    <name evidence="3" type="ORF">WT56_14235</name>
</gene>
<dbReference type="EMBL" id="LPJR01000028">
    <property type="protein sequence ID" value="KWF30238.1"/>
    <property type="molecule type" value="Genomic_DNA"/>
</dbReference>
<reference evidence="3 4" key="1">
    <citation type="submission" date="2015-11" db="EMBL/GenBank/DDBJ databases">
        <title>Expanding the genomic diversity of Burkholderia species for the development of highly accurate diagnostics.</title>
        <authorList>
            <person name="Sahl J."/>
            <person name="Keim P."/>
            <person name="Wagner D."/>
        </authorList>
    </citation>
    <scope>NUCLEOTIDE SEQUENCE [LARGE SCALE GENOMIC DNA]</scope>
    <source>
        <strain evidence="3 4">MSMB368WGS</strain>
    </source>
</reference>
<dbReference type="Pfam" id="PF01522">
    <property type="entry name" value="Polysacc_deac_1"/>
    <property type="match status" value="1"/>
</dbReference>
<dbReference type="AlphaFoldDB" id="A0A132EHC8"/>
<dbReference type="CDD" id="cd10918">
    <property type="entry name" value="CE4_NodB_like_5s_6s"/>
    <property type="match status" value="1"/>
</dbReference>
<dbReference type="InterPro" id="IPR011330">
    <property type="entry name" value="Glyco_hydro/deAcase_b/a-brl"/>
</dbReference>
<dbReference type="GO" id="GO:0005975">
    <property type="term" value="P:carbohydrate metabolic process"/>
    <property type="evidence" value="ECO:0007669"/>
    <property type="project" value="InterPro"/>
</dbReference>
<organism evidence="3 4">
    <name type="scientific">Burkholderia pseudomultivorans</name>
    <dbReference type="NCBI Taxonomy" id="1207504"/>
    <lineage>
        <taxon>Bacteria</taxon>
        <taxon>Pseudomonadati</taxon>
        <taxon>Pseudomonadota</taxon>
        <taxon>Betaproteobacteria</taxon>
        <taxon>Burkholderiales</taxon>
        <taxon>Burkholderiaceae</taxon>
        <taxon>Burkholderia</taxon>
        <taxon>Burkholderia cepacia complex</taxon>
    </lineage>
</organism>
<dbReference type="SUPFAM" id="SSF88713">
    <property type="entry name" value="Glycoside hydrolase/deacetylase"/>
    <property type="match status" value="1"/>
</dbReference>
<evidence type="ECO:0000256" key="1">
    <source>
        <dbReference type="ARBA" id="ARBA00022729"/>
    </source>
</evidence>
<sequence length="248" mass="27210">MIDIPMQRSTGENRLSSWGPILMYHQIRALPPRPDVLRGLSVDPCAFRRQMRALKALGYRGVSVAELQRRQSQARSAKLFAITFDDGFHNVFEHALPVLDELGFTATCYFVSGKLGGSNDWDSGIATASAALMDRGAMREWLTHGHEVGAHTVDHVALSDVPASTAWRQISDSKSQLEDATGHPIVSFCYPYGALDESVRGLVVDAGFHNATTTVRGRAHAHADPFLLPRIAVPGGRGIARFLGRFFR</sequence>
<dbReference type="InterPro" id="IPR002509">
    <property type="entry name" value="NODB_dom"/>
</dbReference>